<proteinExistence type="predicted"/>
<dbReference type="Proteomes" id="UP000242414">
    <property type="component" value="Unassembled WGS sequence"/>
</dbReference>
<gene>
    <name evidence="1" type="ORF">BCV72DRAFT_310613</name>
</gene>
<dbReference type="VEuPathDB" id="FungiDB:BCV72DRAFT_310613"/>
<accession>A0A1X0QM36</accession>
<sequence>MKEGYIKLPKVLKDMLDCLVMKKKVHEGVEAVGILHSDLAMQCIEKFGAEVFPVLVQVWQVKQKITRIRELIATLANNEEKEDSSWSDDCLKDNDDTLVIPLTAGPP</sequence>
<reference evidence="1" key="1">
    <citation type="journal article" date="2016" name="Proc. Natl. Acad. Sci. U.S.A.">
        <title>Lipid metabolic changes in an early divergent fungus govern the establishment of a mutualistic symbiosis with endobacteria.</title>
        <authorList>
            <person name="Lastovetsky O.A."/>
            <person name="Gaspar M.L."/>
            <person name="Mondo S.J."/>
            <person name="LaButti K.M."/>
            <person name="Sandor L."/>
            <person name="Grigoriev I.V."/>
            <person name="Henry S.A."/>
            <person name="Pawlowska T.E."/>
        </authorList>
    </citation>
    <scope>NUCLEOTIDE SEQUENCE [LARGE SCALE GENOMIC DNA]</scope>
    <source>
        <strain evidence="1">ATCC 52814</strain>
    </source>
</reference>
<dbReference type="EMBL" id="KV922264">
    <property type="protein sequence ID" value="ORE00816.1"/>
    <property type="molecule type" value="Genomic_DNA"/>
</dbReference>
<organism evidence="1">
    <name type="scientific">Rhizopus microsporus var. microsporus</name>
    <dbReference type="NCBI Taxonomy" id="86635"/>
    <lineage>
        <taxon>Eukaryota</taxon>
        <taxon>Fungi</taxon>
        <taxon>Fungi incertae sedis</taxon>
        <taxon>Mucoromycota</taxon>
        <taxon>Mucoromycotina</taxon>
        <taxon>Mucoromycetes</taxon>
        <taxon>Mucorales</taxon>
        <taxon>Mucorineae</taxon>
        <taxon>Rhizopodaceae</taxon>
        <taxon>Rhizopus</taxon>
    </lineage>
</organism>
<name>A0A1X0QM36_RHIZD</name>
<evidence type="ECO:0000313" key="1">
    <source>
        <dbReference type="EMBL" id="ORE00816.1"/>
    </source>
</evidence>
<protein>
    <submittedName>
        <fullName evidence="1">Uncharacterized protein</fullName>
    </submittedName>
</protein>
<dbReference type="AlphaFoldDB" id="A0A1X0QM36"/>